<dbReference type="AlphaFoldDB" id="A0A848LH34"/>
<name>A0A848LH34_9BACT</name>
<proteinExistence type="predicted"/>
<protein>
    <recommendedName>
        <fullName evidence="3">PRC-barrel domain-containing protein</fullName>
    </recommendedName>
</protein>
<gene>
    <name evidence="1" type="ORF">HG543_11990</name>
</gene>
<dbReference type="EMBL" id="JABBJJ010000042">
    <property type="protein sequence ID" value="NMO15568.1"/>
    <property type="molecule type" value="Genomic_DNA"/>
</dbReference>
<accession>A0A848LH34</accession>
<evidence type="ECO:0000313" key="2">
    <source>
        <dbReference type="Proteomes" id="UP000518300"/>
    </source>
</evidence>
<organism evidence="1 2">
    <name type="scientific">Pyxidicoccus fallax</name>
    <dbReference type="NCBI Taxonomy" id="394095"/>
    <lineage>
        <taxon>Bacteria</taxon>
        <taxon>Pseudomonadati</taxon>
        <taxon>Myxococcota</taxon>
        <taxon>Myxococcia</taxon>
        <taxon>Myxococcales</taxon>
        <taxon>Cystobacterineae</taxon>
        <taxon>Myxococcaceae</taxon>
        <taxon>Pyxidicoccus</taxon>
    </lineage>
</organism>
<evidence type="ECO:0000313" key="1">
    <source>
        <dbReference type="EMBL" id="NMO15568.1"/>
    </source>
</evidence>
<comment type="caution">
    <text evidence="1">The sequence shown here is derived from an EMBL/GenBank/DDBJ whole genome shotgun (WGS) entry which is preliminary data.</text>
</comment>
<evidence type="ECO:0008006" key="3">
    <source>
        <dbReference type="Google" id="ProtNLM"/>
    </source>
</evidence>
<sequence length="109" mass="12220">MTPMAWPELASPYERRSIIQGMKVRDEGGKKLGHVAFIGQEHLFVRRWPFSLHWSEVPLSRVRHVARGSVVLEGRFPNGLPETDKALRGEIPTQTYPLVEPPGVGAAHT</sequence>
<reference evidence="1 2" key="1">
    <citation type="submission" date="2020-04" db="EMBL/GenBank/DDBJ databases">
        <title>Draft genome of Pyxidicoccus fallax type strain.</title>
        <authorList>
            <person name="Whitworth D.E."/>
        </authorList>
    </citation>
    <scope>NUCLEOTIDE SEQUENCE [LARGE SCALE GENOMIC DNA]</scope>
    <source>
        <strain evidence="1 2">DSM 14698</strain>
    </source>
</reference>
<dbReference type="Proteomes" id="UP000518300">
    <property type="component" value="Unassembled WGS sequence"/>
</dbReference>
<keyword evidence="2" id="KW-1185">Reference proteome</keyword>